<organism evidence="1 2">
    <name type="scientific">Favolaschia claudopus</name>
    <dbReference type="NCBI Taxonomy" id="2862362"/>
    <lineage>
        <taxon>Eukaryota</taxon>
        <taxon>Fungi</taxon>
        <taxon>Dikarya</taxon>
        <taxon>Basidiomycota</taxon>
        <taxon>Agaricomycotina</taxon>
        <taxon>Agaricomycetes</taxon>
        <taxon>Agaricomycetidae</taxon>
        <taxon>Agaricales</taxon>
        <taxon>Marasmiineae</taxon>
        <taxon>Mycenaceae</taxon>
        <taxon>Favolaschia</taxon>
    </lineage>
</organism>
<evidence type="ECO:0000313" key="1">
    <source>
        <dbReference type="EMBL" id="KAK7000466.1"/>
    </source>
</evidence>
<keyword evidence="2" id="KW-1185">Reference proteome</keyword>
<dbReference type="Proteomes" id="UP001362999">
    <property type="component" value="Unassembled WGS sequence"/>
</dbReference>
<dbReference type="EMBL" id="JAWWNJ010000089">
    <property type="protein sequence ID" value="KAK7000466.1"/>
    <property type="molecule type" value="Genomic_DNA"/>
</dbReference>
<accession>A0AAW0A3T2</accession>
<gene>
    <name evidence="1" type="ORF">R3P38DRAFT_3219365</name>
</gene>
<comment type="caution">
    <text evidence="1">The sequence shown here is derived from an EMBL/GenBank/DDBJ whole genome shotgun (WGS) entry which is preliminary data.</text>
</comment>
<dbReference type="AlphaFoldDB" id="A0AAW0A3T2"/>
<name>A0AAW0A3T2_9AGAR</name>
<evidence type="ECO:0000313" key="2">
    <source>
        <dbReference type="Proteomes" id="UP001362999"/>
    </source>
</evidence>
<proteinExistence type="predicted"/>
<protein>
    <submittedName>
        <fullName evidence="1">Uncharacterized protein</fullName>
    </submittedName>
</protein>
<sequence length="172" mass="19718">MSRLPTELERLVFECSAVKRSRISTLLLVADRIRICALVSRCPDSQVDLDHPLFASITHLDLFEERQRKWQTSNIRTQFNTQLHPSLLRAVLERYKQLRVLVIEFTATDEESTVASLEEVTGRERACLGLGRDLGEGARGGEDLWARAEEFVRRKRGGDVDPGDYYMAVKQR</sequence>
<reference evidence="1 2" key="1">
    <citation type="journal article" date="2024" name="J Genomics">
        <title>Draft genome sequencing and assembly of Favolaschia claudopus CIRM-BRFM 2984 isolated from oak limbs.</title>
        <authorList>
            <person name="Navarro D."/>
            <person name="Drula E."/>
            <person name="Chaduli D."/>
            <person name="Cazenave R."/>
            <person name="Ahrendt S."/>
            <person name="Wang J."/>
            <person name="Lipzen A."/>
            <person name="Daum C."/>
            <person name="Barry K."/>
            <person name="Grigoriev I.V."/>
            <person name="Favel A."/>
            <person name="Rosso M.N."/>
            <person name="Martin F."/>
        </authorList>
    </citation>
    <scope>NUCLEOTIDE SEQUENCE [LARGE SCALE GENOMIC DNA]</scope>
    <source>
        <strain evidence="1 2">CIRM-BRFM 2984</strain>
    </source>
</reference>